<dbReference type="AlphaFoldDB" id="A0AAV7G2Y7"/>
<sequence length="109" mass="12819">MGSPERYNHISWVDLIKKQEIEKKRKKNTQEFVRINKRLVNILNGLELHICVLNPMEQKEIVQFIYALQNIGRKNEFGVNYRKKNGIPPGILCNGIVYPIPNLFKIMIK</sequence>
<reference evidence="2 3" key="1">
    <citation type="journal article" date="2021" name="Hortic Res">
        <title>Chromosome-scale assembly of the Dendrobium chrysotoxum genome enhances the understanding of orchid evolution.</title>
        <authorList>
            <person name="Zhang Y."/>
            <person name="Zhang G.Q."/>
            <person name="Zhang D."/>
            <person name="Liu X.D."/>
            <person name="Xu X.Y."/>
            <person name="Sun W.H."/>
            <person name="Yu X."/>
            <person name="Zhu X."/>
            <person name="Wang Z.W."/>
            <person name="Zhao X."/>
            <person name="Zhong W.Y."/>
            <person name="Chen H."/>
            <person name="Yin W.L."/>
            <person name="Huang T."/>
            <person name="Niu S.C."/>
            <person name="Liu Z.J."/>
        </authorList>
    </citation>
    <scope>NUCLEOTIDE SEQUENCE [LARGE SCALE GENOMIC DNA]</scope>
    <source>
        <strain evidence="2">Lindl</strain>
    </source>
</reference>
<organism evidence="2 3">
    <name type="scientific">Dendrobium chrysotoxum</name>
    <name type="common">Orchid</name>
    <dbReference type="NCBI Taxonomy" id="161865"/>
    <lineage>
        <taxon>Eukaryota</taxon>
        <taxon>Viridiplantae</taxon>
        <taxon>Streptophyta</taxon>
        <taxon>Embryophyta</taxon>
        <taxon>Tracheophyta</taxon>
        <taxon>Spermatophyta</taxon>
        <taxon>Magnoliopsida</taxon>
        <taxon>Liliopsida</taxon>
        <taxon>Asparagales</taxon>
        <taxon>Orchidaceae</taxon>
        <taxon>Epidendroideae</taxon>
        <taxon>Malaxideae</taxon>
        <taxon>Dendrobiinae</taxon>
        <taxon>Dendrobium</taxon>
    </lineage>
</organism>
<dbReference type="InterPro" id="IPR037151">
    <property type="entry name" value="AlkB-like_sf"/>
</dbReference>
<evidence type="ECO:0000313" key="3">
    <source>
        <dbReference type="Proteomes" id="UP000775213"/>
    </source>
</evidence>
<dbReference type="GO" id="GO:0006402">
    <property type="term" value="P:mRNA catabolic process"/>
    <property type="evidence" value="ECO:0007669"/>
    <property type="project" value="InterPro"/>
</dbReference>
<proteinExistence type="inferred from homology"/>
<dbReference type="InterPro" id="IPR044842">
    <property type="entry name" value="ALKBH9B/ALKBH10B-like"/>
</dbReference>
<dbReference type="PANTHER" id="PTHR31447:SF23">
    <property type="entry name" value="2-OXOGLUTARATE AND FE(II)-DEPENDENT OXYGENASE SUPERFAMILY PROTEIN"/>
    <property type="match status" value="1"/>
</dbReference>
<dbReference type="PANTHER" id="PTHR31447">
    <property type="entry name" value="HYDROXYPROLINE-RICH GLYCOPROTEIN FAMILY PROTEIN-RELATED"/>
    <property type="match status" value="1"/>
</dbReference>
<evidence type="ECO:0000256" key="1">
    <source>
        <dbReference type="ARBA" id="ARBA00007879"/>
    </source>
</evidence>
<dbReference type="GO" id="GO:0003729">
    <property type="term" value="F:mRNA binding"/>
    <property type="evidence" value="ECO:0007669"/>
    <property type="project" value="InterPro"/>
</dbReference>
<dbReference type="Gene3D" id="2.60.120.590">
    <property type="entry name" value="Alpha-ketoglutarate-dependent dioxygenase AlkB-like"/>
    <property type="match status" value="1"/>
</dbReference>
<name>A0AAV7G2Y7_DENCH</name>
<comment type="similarity">
    <text evidence="1">Belongs to the alkB family.</text>
</comment>
<dbReference type="EMBL" id="JAGFBR010000018">
    <property type="protein sequence ID" value="KAH0450058.1"/>
    <property type="molecule type" value="Genomic_DNA"/>
</dbReference>
<accession>A0AAV7G2Y7</accession>
<evidence type="ECO:0000313" key="2">
    <source>
        <dbReference type="EMBL" id="KAH0450058.1"/>
    </source>
</evidence>
<protein>
    <submittedName>
        <fullName evidence="2">Uncharacterized protein</fullName>
    </submittedName>
</protein>
<dbReference type="Proteomes" id="UP000775213">
    <property type="component" value="Unassembled WGS sequence"/>
</dbReference>
<comment type="caution">
    <text evidence="2">The sequence shown here is derived from an EMBL/GenBank/DDBJ whole genome shotgun (WGS) entry which is preliminary data.</text>
</comment>
<gene>
    <name evidence="2" type="ORF">IEQ34_020750</name>
</gene>
<dbReference type="GO" id="GO:0032451">
    <property type="term" value="F:demethylase activity"/>
    <property type="evidence" value="ECO:0007669"/>
    <property type="project" value="InterPro"/>
</dbReference>
<keyword evidence="3" id="KW-1185">Reference proteome</keyword>